<evidence type="ECO:0000256" key="2">
    <source>
        <dbReference type="ARBA" id="ARBA00022448"/>
    </source>
</evidence>
<evidence type="ECO:0000256" key="3">
    <source>
        <dbReference type="ARBA" id="ARBA00022692"/>
    </source>
</evidence>
<feature type="transmembrane region" description="Helical" evidence="7">
    <location>
        <begin position="407"/>
        <end position="425"/>
    </location>
</feature>
<evidence type="ECO:0000256" key="1">
    <source>
        <dbReference type="ARBA" id="ARBA00004141"/>
    </source>
</evidence>
<keyword evidence="10" id="KW-1185">Reference proteome</keyword>
<keyword evidence="3 7" id="KW-0812">Transmembrane</keyword>
<dbReference type="GO" id="GO:0016020">
    <property type="term" value="C:membrane"/>
    <property type="evidence" value="ECO:0007669"/>
    <property type="project" value="UniProtKB-SubCell"/>
</dbReference>
<dbReference type="AlphaFoldDB" id="A0AAN6JT64"/>
<feature type="compositionally biased region" description="Basic and acidic residues" evidence="6">
    <location>
        <begin position="298"/>
        <end position="318"/>
    </location>
</feature>
<keyword evidence="2" id="KW-0813">Transport</keyword>
<dbReference type="Gene3D" id="1.20.1250.20">
    <property type="entry name" value="MFS general substrate transporter like domains"/>
    <property type="match status" value="1"/>
</dbReference>
<dbReference type="InterPro" id="IPR020846">
    <property type="entry name" value="MFS_dom"/>
</dbReference>
<evidence type="ECO:0000256" key="5">
    <source>
        <dbReference type="ARBA" id="ARBA00023136"/>
    </source>
</evidence>
<comment type="caution">
    <text evidence="9">The sequence shown here is derived from an EMBL/GenBank/DDBJ whole genome shotgun (WGS) entry which is preliminary data.</text>
</comment>
<protein>
    <recommendedName>
        <fullName evidence="8">Major facilitator superfamily (MFS) profile domain-containing protein</fullName>
    </recommendedName>
</protein>
<evidence type="ECO:0000256" key="7">
    <source>
        <dbReference type="SAM" id="Phobius"/>
    </source>
</evidence>
<feature type="transmembrane region" description="Helical" evidence="7">
    <location>
        <begin position="431"/>
        <end position="448"/>
    </location>
</feature>
<keyword evidence="5 7" id="KW-0472">Membrane</keyword>
<feature type="transmembrane region" description="Helical" evidence="7">
    <location>
        <begin position="193"/>
        <end position="213"/>
    </location>
</feature>
<dbReference type="PANTHER" id="PTHR43791">
    <property type="entry name" value="PERMEASE-RELATED"/>
    <property type="match status" value="1"/>
</dbReference>
<dbReference type="InterPro" id="IPR011701">
    <property type="entry name" value="MFS"/>
</dbReference>
<feature type="transmembrane region" description="Helical" evidence="7">
    <location>
        <begin position="130"/>
        <end position="150"/>
    </location>
</feature>
<dbReference type="GO" id="GO:0022857">
    <property type="term" value="F:transmembrane transporter activity"/>
    <property type="evidence" value="ECO:0007669"/>
    <property type="project" value="InterPro"/>
</dbReference>
<feature type="compositionally biased region" description="Basic and acidic residues" evidence="6">
    <location>
        <begin position="38"/>
        <end position="48"/>
    </location>
</feature>
<gene>
    <name evidence="9" type="ORF">OC846_001817</name>
</gene>
<accession>A0AAN6JT64</accession>
<dbReference type="PROSITE" id="PS50850">
    <property type="entry name" value="MFS"/>
    <property type="match status" value="1"/>
</dbReference>
<feature type="transmembrane region" description="Helical" evidence="7">
    <location>
        <begin position="499"/>
        <end position="520"/>
    </location>
</feature>
<feature type="transmembrane region" description="Helical" evidence="7">
    <location>
        <begin position="62"/>
        <end position="80"/>
    </location>
</feature>
<dbReference type="EMBL" id="JAPDMZ010000030">
    <property type="protein sequence ID" value="KAK0555136.1"/>
    <property type="molecule type" value="Genomic_DNA"/>
</dbReference>
<feature type="transmembrane region" description="Helical" evidence="7">
    <location>
        <begin position="225"/>
        <end position="246"/>
    </location>
</feature>
<evidence type="ECO:0000313" key="9">
    <source>
        <dbReference type="EMBL" id="KAK0555136.1"/>
    </source>
</evidence>
<evidence type="ECO:0000256" key="4">
    <source>
        <dbReference type="ARBA" id="ARBA00022989"/>
    </source>
</evidence>
<dbReference type="Proteomes" id="UP001176517">
    <property type="component" value="Unassembled WGS sequence"/>
</dbReference>
<proteinExistence type="predicted"/>
<evidence type="ECO:0000256" key="6">
    <source>
        <dbReference type="SAM" id="MobiDB-lite"/>
    </source>
</evidence>
<evidence type="ECO:0000313" key="10">
    <source>
        <dbReference type="Proteomes" id="UP001176517"/>
    </source>
</evidence>
<organism evidence="9 10">
    <name type="scientific">Tilletia horrida</name>
    <dbReference type="NCBI Taxonomy" id="155126"/>
    <lineage>
        <taxon>Eukaryota</taxon>
        <taxon>Fungi</taxon>
        <taxon>Dikarya</taxon>
        <taxon>Basidiomycota</taxon>
        <taxon>Ustilaginomycotina</taxon>
        <taxon>Exobasidiomycetes</taxon>
        <taxon>Tilletiales</taxon>
        <taxon>Tilletiaceae</taxon>
        <taxon>Tilletia</taxon>
    </lineage>
</organism>
<feature type="transmembrane region" description="Helical" evidence="7">
    <location>
        <begin position="100"/>
        <end position="118"/>
    </location>
</feature>
<feature type="transmembrane region" description="Helical" evidence="7">
    <location>
        <begin position="379"/>
        <end position="400"/>
    </location>
</feature>
<sequence length="562" mass="62575">MSSQRDISPVTTDTAADQPGPPTYAAVEKSGHDGVQNNHEHLKTSAHRQEEVEKSLVRKMDWQVVTLATALYFFSFLDRTNIGQARLNGLLTDLKLSTHFGYPFALTILYIPYILFEIPSNLLVKRVGPARWIPFLVTSWGIVATLQGIVKNAAGLYVDRAFLGAAEAGILPALALYLTFFYKPSELCIRQTLYFTGASLSGAFSGLMSTAIGNLKGKAGLNGWQWIYIIEGIATVLFGISTFFLLPNSPHKLWWVTDEERKLAIDRLRDEHQLSNEGRKSNRKVSEANMASAWQPSSDRHNTDEAEGTLKEETPEEREAWERELDKFDWRQIPQALTDPRVIFSCITGYCDAAGLYGIAVFSPTIIRSLDKFTTVQSQLLSCPPAGAAFIVSVILAFLSDRYRWRAGPILFSSVIAIIGFAMAYASSDPYVQYAAIIILSIGVYSAPPSQLTWISTLVTGNEKRATAIGFYIVFTNSGGVTSTWLFQDGPRYRKSFLIMLILQIVAVLSTLACEASVLYERRARAQGKRDGPVQELRAKGWSEARIRKYLGDRHPDFKLPL</sequence>
<dbReference type="SUPFAM" id="SSF103473">
    <property type="entry name" value="MFS general substrate transporter"/>
    <property type="match status" value="1"/>
</dbReference>
<feature type="compositionally biased region" description="Polar residues" evidence="6">
    <location>
        <begin position="1"/>
        <end position="15"/>
    </location>
</feature>
<feature type="transmembrane region" description="Helical" evidence="7">
    <location>
        <begin position="469"/>
        <end position="487"/>
    </location>
</feature>
<evidence type="ECO:0000259" key="8">
    <source>
        <dbReference type="PROSITE" id="PS50850"/>
    </source>
</evidence>
<feature type="region of interest" description="Disordered" evidence="6">
    <location>
        <begin position="275"/>
        <end position="318"/>
    </location>
</feature>
<dbReference type="FunFam" id="1.20.1250.20:FF:000018">
    <property type="entry name" value="MFS transporter permease"/>
    <property type="match status" value="1"/>
</dbReference>
<feature type="domain" description="Major facilitator superfamily (MFS) profile" evidence="8">
    <location>
        <begin position="64"/>
        <end position="519"/>
    </location>
</feature>
<feature type="transmembrane region" description="Helical" evidence="7">
    <location>
        <begin position="342"/>
        <end position="367"/>
    </location>
</feature>
<dbReference type="Pfam" id="PF07690">
    <property type="entry name" value="MFS_1"/>
    <property type="match status" value="1"/>
</dbReference>
<reference evidence="9" key="1">
    <citation type="journal article" date="2023" name="PhytoFront">
        <title>Draft Genome Resources of Seven Strains of Tilletia horrida, Causal Agent of Kernel Smut of Rice.</title>
        <authorList>
            <person name="Khanal S."/>
            <person name="Antony Babu S."/>
            <person name="Zhou X.G."/>
        </authorList>
    </citation>
    <scope>NUCLEOTIDE SEQUENCE</scope>
    <source>
        <strain evidence="9">TX6</strain>
    </source>
</reference>
<keyword evidence="4 7" id="KW-1133">Transmembrane helix</keyword>
<feature type="transmembrane region" description="Helical" evidence="7">
    <location>
        <begin position="162"/>
        <end position="181"/>
    </location>
</feature>
<feature type="compositionally biased region" description="Basic and acidic residues" evidence="6">
    <location>
        <begin position="275"/>
        <end position="286"/>
    </location>
</feature>
<dbReference type="PANTHER" id="PTHR43791:SF85">
    <property type="entry name" value="TRANSPORTER, PUTATIVE (AFU_ORTHOLOGUE AFUA_6G00710)-RELATED"/>
    <property type="match status" value="1"/>
</dbReference>
<name>A0AAN6JT64_9BASI</name>
<dbReference type="InterPro" id="IPR036259">
    <property type="entry name" value="MFS_trans_sf"/>
</dbReference>
<feature type="region of interest" description="Disordered" evidence="6">
    <location>
        <begin position="1"/>
        <end position="48"/>
    </location>
</feature>
<comment type="subcellular location">
    <subcellularLocation>
        <location evidence="1">Membrane</location>
        <topology evidence="1">Multi-pass membrane protein</topology>
    </subcellularLocation>
</comment>